<dbReference type="InterPro" id="IPR027980">
    <property type="entry name" value="RACo_C"/>
</dbReference>
<evidence type="ECO:0000313" key="2">
    <source>
        <dbReference type="EMBL" id="KKK75688.1"/>
    </source>
</evidence>
<feature type="domain" description="RACo C-terminal" evidence="1">
    <location>
        <begin position="1"/>
        <end position="69"/>
    </location>
</feature>
<reference evidence="2" key="1">
    <citation type="journal article" date="2015" name="Nature">
        <title>Complex archaea that bridge the gap between prokaryotes and eukaryotes.</title>
        <authorList>
            <person name="Spang A."/>
            <person name="Saw J.H."/>
            <person name="Jorgensen S.L."/>
            <person name="Zaremba-Niedzwiedzka K."/>
            <person name="Martijn J."/>
            <person name="Lind A.E."/>
            <person name="van Eijk R."/>
            <person name="Schleper C."/>
            <person name="Guy L."/>
            <person name="Ettema T.J."/>
        </authorList>
    </citation>
    <scope>NUCLEOTIDE SEQUENCE</scope>
</reference>
<sequence length="81" mass="9033">DCDPGQIIPIGNAAGDGALVTLVNRKKRSESDWVARMVEYVDLASLQGFKDEFVDALHIPHKKDPFPHLRSILPPEILNQE</sequence>
<proteinExistence type="predicted"/>
<protein>
    <recommendedName>
        <fullName evidence="1">RACo C-terminal domain-containing protein</fullName>
    </recommendedName>
</protein>
<accession>A0A0F8Y343</accession>
<evidence type="ECO:0000259" key="1">
    <source>
        <dbReference type="Pfam" id="PF14574"/>
    </source>
</evidence>
<organism evidence="2">
    <name type="scientific">marine sediment metagenome</name>
    <dbReference type="NCBI Taxonomy" id="412755"/>
    <lineage>
        <taxon>unclassified sequences</taxon>
        <taxon>metagenomes</taxon>
        <taxon>ecological metagenomes</taxon>
    </lineage>
</organism>
<dbReference type="Pfam" id="PF14574">
    <property type="entry name" value="RACo_C_ter"/>
    <property type="match status" value="1"/>
</dbReference>
<comment type="caution">
    <text evidence="2">The sequence shown here is derived from an EMBL/GenBank/DDBJ whole genome shotgun (WGS) entry which is preliminary data.</text>
</comment>
<feature type="non-terminal residue" evidence="2">
    <location>
        <position position="1"/>
    </location>
</feature>
<dbReference type="AlphaFoldDB" id="A0A0F8Y343"/>
<gene>
    <name evidence="2" type="ORF">LCGC14_2871220</name>
</gene>
<dbReference type="EMBL" id="LAZR01055749">
    <property type="protein sequence ID" value="KKK75688.1"/>
    <property type="molecule type" value="Genomic_DNA"/>
</dbReference>
<name>A0A0F8Y343_9ZZZZ</name>